<sequence length="324" mass="34590">MSVYTSLNASFGSSAGTRMTAFPNSAEMIETAVPHATERRLSSSSGTLHDFSDKVFTQNMTSPSNLIASSRFVTSRVGDPTSYGLASDFFSFDSHRLPDVKKSGGSLSSSLSSSRGIKEPMPLMSQTAETLAMVGSYQTKPIYTIYDKGTSRVFGPGNETMFARDKIFTGIVSYPARPSPKWSFRPSDYPTDDRVVPPFIGDTETGRYTHAGRLSASDIIKPSSYKAYGTSSEAVYVPSVARYDSVLPVSVTRTTSTGLRSSSSSLSTRVAPIAAALDNLGASFGKMGRGSSIGSRSLSVSTAPGTMRISRNYTLDSLANVSVY</sequence>
<dbReference type="OrthoDB" id="10255528at2759"/>
<comment type="caution">
    <text evidence="1">The sequence shown here is derived from an EMBL/GenBank/DDBJ whole genome shotgun (WGS) entry which is preliminary data.</text>
</comment>
<dbReference type="EMBL" id="JXTI01000007">
    <property type="protein sequence ID" value="KWX15506.1"/>
    <property type="molecule type" value="Genomic_DNA"/>
</dbReference>
<evidence type="ECO:0000313" key="1">
    <source>
        <dbReference type="EMBL" id="KWX15506.1"/>
    </source>
</evidence>
<dbReference type="VEuPathDB" id="GiardiaDB:QR46_0491"/>
<dbReference type="AlphaFoldDB" id="A0A132NZK3"/>
<dbReference type="Proteomes" id="UP000070089">
    <property type="component" value="Unassembled WGS sequence"/>
</dbReference>
<organism evidence="1 2">
    <name type="scientific">Giardia duodenalis assemblage B</name>
    <dbReference type="NCBI Taxonomy" id="1394984"/>
    <lineage>
        <taxon>Eukaryota</taxon>
        <taxon>Metamonada</taxon>
        <taxon>Diplomonadida</taxon>
        <taxon>Hexamitidae</taxon>
        <taxon>Giardiinae</taxon>
        <taxon>Giardia</taxon>
    </lineage>
</organism>
<protein>
    <submittedName>
        <fullName evidence="1">Uncharacterized protein</fullName>
    </submittedName>
</protein>
<evidence type="ECO:0000313" key="2">
    <source>
        <dbReference type="Proteomes" id="UP000070089"/>
    </source>
</evidence>
<gene>
    <name evidence="1" type="ORF">QR46_0491</name>
</gene>
<proteinExistence type="predicted"/>
<name>A0A132NZK3_GIAIN</name>
<accession>A0A132NZK3</accession>
<reference evidence="1 2" key="1">
    <citation type="journal article" date="2015" name="Mol. Biochem. Parasitol.">
        <title>Identification of polymorphic genes for use in assemblage B genotyping assays through comparative genomics of multiple assemblage B Giardia duodenalis isolates.</title>
        <authorList>
            <person name="Wielinga C."/>
            <person name="Thompson R.C."/>
            <person name="Monis P."/>
            <person name="Ryan U."/>
        </authorList>
    </citation>
    <scope>NUCLEOTIDE SEQUENCE [LARGE SCALE GENOMIC DNA]</scope>
    <source>
        <strain evidence="1 2">BAH15c1</strain>
    </source>
</reference>